<keyword evidence="2" id="KW-1185">Reference proteome</keyword>
<reference evidence="2" key="1">
    <citation type="submission" date="2015-07" db="EMBL/GenBank/DDBJ databases">
        <title>Near-Complete Genome Sequence of the Cellulolytic Bacterium Bacteroides (Pseudobacteroides) cellulosolvens ATCC 35603.</title>
        <authorList>
            <person name="Dassa B."/>
            <person name="Utturkar S.M."/>
            <person name="Klingeman D.M."/>
            <person name="Hurt R.A."/>
            <person name="Keller M."/>
            <person name="Xu J."/>
            <person name="Reddy Y.H.K."/>
            <person name="Borovok I."/>
            <person name="Grinberg I.R."/>
            <person name="Lamed R."/>
            <person name="Zhivin O."/>
            <person name="Bayer E.A."/>
            <person name="Brown S.D."/>
        </authorList>
    </citation>
    <scope>NUCLEOTIDE SEQUENCE [LARGE SCALE GENOMIC DNA]</scope>
    <source>
        <strain evidence="2">DSM 2933</strain>
    </source>
</reference>
<dbReference type="RefSeq" id="WP_152965885.1">
    <property type="nucleotide sequence ID" value="NZ_JQKC01000009.1"/>
</dbReference>
<dbReference type="STRING" id="398512.Bccel_0233"/>
<comment type="caution">
    <text evidence="1">The sequence shown here is derived from an EMBL/GenBank/DDBJ whole genome shotgun (WGS) entry which is preliminary data.</text>
</comment>
<protein>
    <submittedName>
        <fullName evidence="1">Uncharacterized protein</fullName>
    </submittedName>
</protein>
<accession>A0A0L6JGH9</accession>
<evidence type="ECO:0000313" key="2">
    <source>
        <dbReference type="Proteomes" id="UP000036923"/>
    </source>
</evidence>
<sequence length="59" mass="7062">MDININQIRIPKLFRTSTPNQKKINKVKEFYIKNGCLNKPIVILSNKTIQIRKLKMWTF</sequence>
<dbReference type="Proteomes" id="UP000036923">
    <property type="component" value="Unassembled WGS sequence"/>
</dbReference>
<organism evidence="1 2">
    <name type="scientific">Pseudobacteroides cellulosolvens ATCC 35603 = DSM 2933</name>
    <dbReference type="NCBI Taxonomy" id="398512"/>
    <lineage>
        <taxon>Bacteria</taxon>
        <taxon>Bacillati</taxon>
        <taxon>Bacillota</taxon>
        <taxon>Clostridia</taxon>
        <taxon>Eubacteriales</taxon>
        <taxon>Oscillospiraceae</taxon>
        <taxon>Pseudobacteroides</taxon>
    </lineage>
</organism>
<name>A0A0L6JGH9_9FIRM</name>
<dbReference type="AlphaFoldDB" id="A0A0L6JGH9"/>
<dbReference type="EMBL" id="LGTC01000001">
    <property type="protein sequence ID" value="KNY24976.1"/>
    <property type="molecule type" value="Genomic_DNA"/>
</dbReference>
<evidence type="ECO:0000313" key="1">
    <source>
        <dbReference type="EMBL" id="KNY24976.1"/>
    </source>
</evidence>
<gene>
    <name evidence="1" type="ORF">Bccel_0233</name>
</gene>
<proteinExistence type="predicted"/>